<protein>
    <submittedName>
        <fullName evidence="2 3">Glycosyltransferase</fullName>
    </submittedName>
</protein>
<evidence type="ECO:0000313" key="3">
    <source>
        <dbReference type="EMBL" id="TEW67797.1"/>
    </source>
</evidence>
<organism evidence="3 4">
    <name type="scientific">Mucilaginibacter phyllosphaerae</name>
    <dbReference type="NCBI Taxonomy" id="1812349"/>
    <lineage>
        <taxon>Bacteria</taxon>
        <taxon>Pseudomonadati</taxon>
        <taxon>Bacteroidota</taxon>
        <taxon>Sphingobacteriia</taxon>
        <taxon>Sphingobacteriales</taxon>
        <taxon>Sphingobacteriaceae</taxon>
        <taxon>Mucilaginibacter</taxon>
    </lineage>
</organism>
<dbReference type="OrthoDB" id="9790710at2"/>
<dbReference type="CDD" id="cd03801">
    <property type="entry name" value="GT4_PimA-like"/>
    <property type="match status" value="1"/>
</dbReference>
<dbReference type="Proteomes" id="UP000297248">
    <property type="component" value="Unassembled WGS sequence"/>
</dbReference>
<evidence type="ECO:0000313" key="2">
    <source>
        <dbReference type="EMBL" id="MBB3968563.1"/>
    </source>
</evidence>
<comment type="caution">
    <text evidence="3">The sequence shown here is derived from an EMBL/GenBank/DDBJ whole genome shotgun (WGS) entry which is preliminary data.</text>
</comment>
<evidence type="ECO:0000259" key="1">
    <source>
        <dbReference type="Pfam" id="PF00534"/>
    </source>
</evidence>
<gene>
    <name evidence="3" type="ORF">E2R65_07355</name>
    <name evidence="2" type="ORF">GGR35_001155</name>
</gene>
<dbReference type="EMBL" id="JACIEG010000002">
    <property type="protein sequence ID" value="MBB3968563.1"/>
    <property type="molecule type" value="Genomic_DNA"/>
</dbReference>
<feature type="domain" description="Glycosyl transferase family 1" evidence="1">
    <location>
        <begin position="196"/>
        <end position="346"/>
    </location>
</feature>
<dbReference type="Gene3D" id="3.40.50.2000">
    <property type="entry name" value="Glycogen Phosphorylase B"/>
    <property type="match status" value="2"/>
</dbReference>
<dbReference type="GO" id="GO:0016757">
    <property type="term" value="F:glycosyltransferase activity"/>
    <property type="evidence" value="ECO:0007669"/>
    <property type="project" value="InterPro"/>
</dbReference>
<evidence type="ECO:0000313" key="4">
    <source>
        <dbReference type="Proteomes" id="UP000297248"/>
    </source>
</evidence>
<reference evidence="2 5" key="3">
    <citation type="submission" date="2020-08" db="EMBL/GenBank/DDBJ databases">
        <title>Genomic Encyclopedia of Type Strains, Phase IV (KMG-IV): sequencing the most valuable type-strain genomes for metagenomic binning, comparative biology and taxonomic classification.</title>
        <authorList>
            <person name="Goeker M."/>
        </authorList>
    </citation>
    <scope>NUCLEOTIDE SEQUENCE [LARGE SCALE GENOMIC DNA]</scope>
    <source>
        <strain evidence="2 5">DSM 100995</strain>
    </source>
</reference>
<dbReference type="RefSeq" id="WP_134335832.1">
    <property type="nucleotide sequence ID" value="NZ_BMCZ01000004.1"/>
</dbReference>
<dbReference type="AlphaFoldDB" id="A0A4Y8AGB3"/>
<dbReference type="PANTHER" id="PTHR45947:SF3">
    <property type="entry name" value="SULFOQUINOVOSYL TRANSFERASE SQD2"/>
    <property type="match status" value="1"/>
</dbReference>
<evidence type="ECO:0000313" key="5">
    <source>
        <dbReference type="Proteomes" id="UP000583101"/>
    </source>
</evidence>
<proteinExistence type="predicted"/>
<accession>A0A4Y8AGB3</accession>
<name>A0A4Y8AGB3_9SPHI</name>
<dbReference type="InterPro" id="IPR001296">
    <property type="entry name" value="Glyco_trans_1"/>
</dbReference>
<dbReference type="EMBL" id="SNQG01000002">
    <property type="protein sequence ID" value="TEW67797.1"/>
    <property type="molecule type" value="Genomic_DNA"/>
</dbReference>
<dbReference type="Proteomes" id="UP000583101">
    <property type="component" value="Unassembled WGS sequence"/>
</dbReference>
<dbReference type="PANTHER" id="PTHR45947">
    <property type="entry name" value="SULFOQUINOVOSYL TRANSFERASE SQD2"/>
    <property type="match status" value="1"/>
</dbReference>
<reference evidence="3 4" key="1">
    <citation type="journal article" date="2016" name="Int. J. Syst. Evol. Microbiol.">
        <title>Proposal of Mucilaginibacter phyllosphaerae sp. nov. isolated from the phyllosphere of Galium album.</title>
        <authorList>
            <person name="Aydogan E.L."/>
            <person name="Busse H.J."/>
            <person name="Moser G."/>
            <person name="Muller C."/>
            <person name="Kampfer P."/>
            <person name="Glaeser S.P."/>
        </authorList>
    </citation>
    <scope>NUCLEOTIDE SEQUENCE [LARGE SCALE GENOMIC DNA]</scope>
    <source>
        <strain evidence="3 4">PP-F2FG21</strain>
    </source>
</reference>
<dbReference type="InterPro" id="IPR050194">
    <property type="entry name" value="Glycosyltransferase_grp1"/>
</dbReference>
<reference evidence="3" key="2">
    <citation type="submission" date="2019-03" db="EMBL/GenBank/DDBJ databases">
        <authorList>
            <person name="Yan Y.-Q."/>
            <person name="Du Z.-J."/>
        </authorList>
    </citation>
    <scope>NUCLEOTIDE SEQUENCE</scope>
    <source>
        <strain evidence="3">PP-F2FG21</strain>
    </source>
</reference>
<sequence length="386" mass="43296">MKKLAIIVTHPIQYYAPVFKLLAQTVELMVFYTWGEASLNKHDPGFGKTIQWDINLLDGYCYTWVINTAADAGSHHSKGIINPGLISQIELWGPDTLLVYGWWYHSHLKVLRYFKNKVPVLFRGDSTLLDEKPGVKNILKCFYLRWVYSHVDYALYTGTNNKAYFKKYGLKHQQMVFAPHAVDNNRYAISHHKAVEKIRQDLNLAGDDILILFAGKFEAKKDPMLLLQAFINLNLQGAHLLFVGNGVLEPELKKAGTRHSNIHFMNFVNQSAMPAIYQASDIFCLPSKGPGETWGLAINEAMACGKAVLVSDKTGCAADLVKDDNNGYQHKAGSLADISKKLAMLAGKQKNGLAIMGEASKAIIKNWSFELQADHITNYQHQLNAK</sequence>
<keyword evidence="5" id="KW-1185">Reference proteome</keyword>
<dbReference type="SUPFAM" id="SSF53756">
    <property type="entry name" value="UDP-Glycosyltransferase/glycogen phosphorylase"/>
    <property type="match status" value="1"/>
</dbReference>
<dbReference type="Pfam" id="PF00534">
    <property type="entry name" value="Glycos_transf_1"/>
    <property type="match status" value="1"/>
</dbReference>
<keyword evidence="3" id="KW-0808">Transferase</keyword>